<evidence type="ECO:0000259" key="2">
    <source>
        <dbReference type="Pfam" id="PF13568"/>
    </source>
</evidence>
<comment type="caution">
    <text evidence="3">The sequence shown here is derived from an EMBL/GenBank/DDBJ whole genome shotgun (WGS) entry which is preliminary data.</text>
</comment>
<protein>
    <submittedName>
        <fullName evidence="3">PorT family protein</fullName>
    </submittedName>
</protein>
<keyword evidence="1" id="KW-0732">Signal</keyword>
<dbReference type="AlphaFoldDB" id="A0A3M9N2P1"/>
<reference evidence="3 4" key="1">
    <citation type="submission" date="2018-11" db="EMBL/GenBank/DDBJ databases">
        <title>Rufibacter latericius sp. nov., isolated from water in Baiyang Lake.</title>
        <authorList>
            <person name="Yang Y."/>
        </authorList>
    </citation>
    <scope>NUCLEOTIDE SEQUENCE [LARGE SCALE GENOMIC DNA]</scope>
    <source>
        <strain evidence="3 4">MCC P1</strain>
    </source>
</reference>
<feature type="chain" id="PRO_5018014094" evidence="1">
    <location>
        <begin position="20"/>
        <end position="407"/>
    </location>
</feature>
<evidence type="ECO:0000313" key="3">
    <source>
        <dbReference type="EMBL" id="RNI32019.1"/>
    </source>
</evidence>
<dbReference type="Pfam" id="PF13568">
    <property type="entry name" value="OMP_b-brl_2"/>
    <property type="match status" value="1"/>
</dbReference>
<sequence>MKKIFLSGLLVLAFHAVFAQRNFKPGYILQQQDTLRGLVDERGDRRSAAKVVFKASAEAEAITYTPAEIGGYGLDGGHRFETHGLGTGDTAQVHFFTLLVKGYASLYFFRDKDSRDRFYLLKDGSLRELVAYKAIEKVQGRRVSIPYNLFRGTLQEAFKDCPALAAKAKNLRYREKELIQYVTDYNNGCTPLPPQTYVAQPRQAVSSWGVAAGATHTSLQVSGSSERPRYNQSFTSWGPSAALFYHLTLPWLNKKFALQLELQYQPQKYTNVVTESESAMRYEYDVHLTLNYLKVPVLLRYAVPVGKLKPFFNLGFVNSFAVKVKDETSVTRTLIYQGSSTVSSEPYLKEYRKYAQGYLAGFGLALPAWSKHPVTVEARYERGNGFSDYVGIPTITDQFSVLVGYGF</sequence>
<evidence type="ECO:0000313" key="4">
    <source>
        <dbReference type="Proteomes" id="UP000271010"/>
    </source>
</evidence>
<feature type="signal peptide" evidence="1">
    <location>
        <begin position="1"/>
        <end position="19"/>
    </location>
</feature>
<accession>A0A3M9N2P1</accession>
<dbReference type="EMBL" id="RJJE01000003">
    <property type="protein sequence ID" value="RNI32019.1"/>
    <property type="molecule type" value="Genomic_DNA"/>
</dbReference>
<dbReference type="OrthoDB" id="952442at2"/>
<dbReference type="Proteomes" id="UP000271010">
    <property type="component" value="Unassembled WGS sequence"/>
</dbReference>
<name>A0A3M9N2P1_9BACT</name>
<gene>
    <name evidence="3" type="ORF">EFA69_05840</name>
</gene>
<feature type="domain" description="Outer membrane protein beta-barrel" evidence="2">
    <location>
        <begin position="199"/>
        <end position="383"/>
    </location>
</feature>
<keyword evidence="4" id="KW-1185">Reference proteome</keyword>
<dbReference type="InterPro" id="IPR025665">
    <property type="entry name" value="Beta-barrel_OMP_2"/>
</dbReference>
<organism evidence="3 4">
    <name type="scientific">Rufibacter immobilis</name>
    <dbReference type="NCBI Taxonomy" id="1348778"/>
    <lineage>
        <taxon>Bacteria</taxon>
        <taxon>Pseudomonadati</taxon>
        <taxon>Bacteroidota</taxon>
        <taxon>Cytophagia</taxon>
        <taxon>Cytophagales</taxon>
        <taxon>Hymenobacteraceae</taxon>
        <taxon>Rufibacter</taxon>
    </lineage>
</organism>
<evidence type="ECO:0000256" key="1">
    <source>
        <dbReference type="SAM" id="SignalP"/>
    </source>
</evidence>
<proteinExistence type="predicted"/>
<dbReference type="RefSeq" id="WP_123132156.1">
    <property type="nucleotide sequence ID" value="NZ_JBHMAD010000011.1"/>
</dbReference>